<evidence type="ECO:0000256" key="1">
    <source>
        <dbReference type="SAM" id="Phobius"/>
    </source>
</evidence>
<dbReference type="HOGENOM" id="CLU_1185281_0_0_1"/>
<name>V2WU72_MONRO</name>
<dbReference type="OrthoDB" id="3010292at2759"/>
<reference evidence="2 3" key="1">
    <citation type="journal article" date="2014" name="BMC Genomics">
        <title>Genome and secretome analysis of the hemibiotrophic fungal pathogen, Moniliophthora roreri, which causes frosty pod rot disease of cacao: mechanisms of the biotrophic and necrotrophic phases.</title>
        <authorList>
            <person name="Meinhardt L.W."/>
            <person name="Costa G.G.L."/>
            <person name="Thomazella D.P.T."/>
            <person name="Teixeira P.J.P.L."/>
            <person name="Carazzolle M.F."/>
            <person name="Schuster S.C."/>
            <person name="Carlson J.E."/>
            <person name="Guiltinan M.J."/>
            <person name="Mieczkowski P."/>
            <person name="Farmer A."/>
            <person name="Ramaraj T."/>
            <person name="Crozier J."/>
            <person name="Davis R.E."/>
            <person name="Shao J."/>
            <person name="Melnick R.L."/>
            <person name="Pereira G.A.G."/>
            <person name="Bailey B.A."/>
        </authorList>
    </citation>
    <scope>NUCLEOTIDE SEQUENCE [LARGE SCALE GENOMIC DNA]</scope>
    <source>
        <strain evidence="2 3">MCA 2997</strain>
    </source>
</reference>
<evidence type="ECO:0000313" key="3">
    <source>
        <dbReference type="Proteomes" id="UP000017559"/>
    </source>
</evidence>
<dbReference type="EMBL" id="AWSO01000443">
    <property type="protein sequence ID" value="ESK90413.1"/>
    <property type="molecule type" value="Genomic_DNA"/>
</dbReference>
<feature type="transmembrane region" description="Helical" evidence="1">
    <location>
        <begin position="129"/>
        <end position="154"/>
    </location>
</feature>
<gene>
    <name evidence="2" type="ORF">Moror_13679</name>
</gene>
<sequence length="234" mass="25994">MSHFNLLPTSLILFVFLSTLFAFITFVLSLVNFSVEVAVVGSISAFATMGYHLTLITLAYRERQKRRADAIFLTKSAQRRAGPTHRYYTMPGIIWAYLLFAIWTISFGINTQVTSNGMGSIKPEDRNNVWNLGIQVAVSCFAGFEALVVGTMAVHNMLARRKASVVEKGTPVSKFNEKRVSEVSTSRRSVASSRFSVDSITALPTARTKYGIKPLTLLRGKVARPVFNLSKYKP</sequence>
<keyword evidence="3" id="KW-1185">Reference proteome</keyword>
<dbReference type="AlphaFoldDB" id="V2WU72"/>
<comment type="caution">
    <text evidence="2">The sequence shown here is derived from an EMBL/GenBank/DDBJ whole genome shotgun (WGS) entry which is preliminary data.</text>
</comment>
<keyword evidence="1" id="KW-0472">Membrane</keyword>
<proteinExistence type="predicted"/>
<dbReference type="KEGG" id="mrr:Moror_13679"/>
<keyword evidence="1" id="KW-0812">Transmembrane</keyword>
<feature type="transmembrane region" description="Helical" evidence="1">
    <location>
        <begin position="87"/>
        <end position="109"/>
    </location>
</feature>
<keyword evidence="1" id="KW-1133">Transmembrane helix</keyword>
<protein>
    <submittedName>
        <fullName evidence="2">Uncharacterized protein</fullName>
    </submittedName>
</protein>
<feature type="transmembrane region" description="Helical" evidence="1">
    <location>
        <begin position="12"/>
        <end position="31"/>
    </location>
</feature>
<accession>V2WU72</accession>
<dbReference type="Proteomes" id="UP000017559">
    <property type="component" value="Unassembled WGS sequence"/>
</dbReference>
<evidence type="ECO:0000313" key="2">
    <source>
        <dbReference type="EMBL" id="ESK90413.1"/>
    </source>
</evidence>
<organism evidence="2 3">
    <name type="scientific">Moniliophthora roreri (strain MCA 2997)</name>
    <name type="common">Cocoa frosty pod rot fungus</name>
    <name type="synonym">Crinipellis roreri</name>
    <dbReference type="NCBI Taxonomy" id="1381753"/>
    <lineage>
        <taxon>Eukaryota</taxon>
        <taxon>Fungi</taxon>
        <taxon>Dikarya</taxon>
        <taxon>Basidiomycota</taxon>
        <taxon>Agaricomycotina</taxon>
        <taxon>Agaricomycetes</taxon>
        <taxon>Agaricomycetidae</taxon>
        <taxon>Agaricales</taxon>
        <taxon>Marasmiineae</taxon>
        <taxon>Marasmiaceae</taxon>
        <taxon>Moniliophthora</taxon>
    </lineage>
</organism>
<feature type="transmembrane region" description="Helical" evidence="1">
    <location>
        <begin position="37"/>
        <end position="60"/>
    </location>
</feature>